<dbReference type="InterPro" id="IPR000600">
    <property type="entry name" value="ROK"/>
</dbReference>
<organism evidence="2 3">
    <name type="scientific">Paenibacillus anaericanus</name>
    <dbReference type="NCBI Taxonomy" id="170367"/>
    <lineage>
        <taxon>Bacteria</taxon>
        <taxon>Bacillati</taxon>
        <taxon>Bacillota</taxon>
        <taxon>Bacilli</taxon>
        <taxon>Bacillales</taxon>
        <taxon>Paenibacillaceae</taxon>
        <taxon>Paenibacillus</taxon>
    </lineage>
</organism>
<dbReference type="SUPFAM" id="SSF53067">
    <property type="entry name" value="Actin-like ATPase domain"/>
    <property type="match status" value="1"/>
</dbReference>
<comment type="caution">
    <text evidence="2">The sequence shown here is derived from an EMBL/GenBank/DDBJ whole genome shotgun (WGS) entry which is preliminary data.</text>
</comment>
<evidence type="ECO:0000313" key="3">
    <source>
        <dbReference type="Proteomes" id="UP000279446"/>
    </source>
</evidence>
<proteinExistence type="inferred from homology"/>
<dbReference type="InterPro" id="IPR043129">
    <property type="entry name" value="ATPase_NBD"/>
</dbReference>
<dbReference type="PANTHER" id="PTHR18964">
    <property type="entry name" value="ROK (REPRESSOR, ORF, KINASE) FAMILY"/>
    <property type="match status" value="1"/>
</dbReference>
<evidence type="ECO:0000313" key="2">
    <source>
        <dbReference type="EMBL" id="RUT47162.1"/>
    </source>
</evidence>
<protein>
    <submittedName>
        <fullName evidence="2">ROK family protein</fullName>
    </submittedName>
</protein>
<dbReference type="Gene3D" id="3.30.420.40">
    <property type="match status" value="2"/>
</dbReference>
<comment type="similarity">
    <text evidence="1">Belongs to the ROK (NagC/XylR) family.</text>
</comment>
<reference evidence="2 3" key="1">
    <citation type="submission" date="2018-12" db="EMBL/GenBank/DDBJ databases">
        <authorList>
            <person name="Sun L."/>
            <person name="Chen Z."/>
        </authorList>
    </citation>
    <scope>NUCLEOTIDE SEQUENCE [LARGE SCALE GENOMIC DNA]</scope>
    <source>
        <strain evidence="2 3">DSM 15890</strain>
    </source>
</reference>
<dbReference type="PANTHER" id="PTHR18964:SF149">
    <property type="entry name" value="BIFUNCTIONAL UDP-N-ACETYLGLUCOSAMINE 2-EPIMERASE_N-ACETYLMANNOSAMINE KINASE"/>
    <property type="match status" value="1"/>
</dbReference>
<dbReference type="Proteomes" id="UP000279446">
    <property type="component" value="Unassembled WGS sequence"/>
</dbReference>
<dbReference type="AlphaFoldDB" id="A0A433YBB3"/>
<evidence type="ECO:0000256" key="1">
    <source>
        <dbReference type="ARBA" id="ARBA00006479"/>
    </source>
</evidence>
<keyword evidence="3" id="KW-1185">Reference proteome</keyword>
<dbReference type="Pfam" id="PF00480">
    <property type="entry name" value="ROK"/>
    <property type="match status" value="1"/>
</dbReference>
<dbReference type="EMBL" id="RZNY01000005">
    <property type="protein sequence ID" value="RUT47162.1"/>
    <property type="molecule type" value="Genomic_DNA"/>
</dbReference>
<gene>
    <name evidence="2" type="ORF">EJP82_08255</name>
</gene>
<sequence length="322" mass="34589">MDNEIPTSILAIDLGGTKILLGEVTPDGEVLNTKSYPSDTTTQAIALEHIIHAIHDYKKTVPFIAKEQIAIGIGLVGRVDHENGIWLEIEPGKSQETDVKQIIEALFHLPCGIDNDVACATKSEQHFGWGTLSNNFLYLNVGTGIAAGFVVNKEYITGSHFNAGEIGHTVVAMDSDVLCGCGRTGCVERLASGLGLHERIIALKDEYPSTSLNIEEGERISAYAIFDGAESGDELCSKVTEDAAAALASTIMNLVRVSDPDTIILGGGVTNNTYFLNRIKHYLNPRTMRFVTNGLVLPKHSQTESGLIGAALVGLETSKLLR</sequence>
<accession>A0A433YBB3</accession>
<dbReference type="RefSeq" id="WP_127191560.1">
    <property type="nucleotide sequence ID" value="NZ_RZNY01000005.1"/>
</dbReference>
<name>A0A433YBB3_9BACL</name>
<dbReference type="OrthoDB" id="9796533at2"/>